<dbReference type="Gene3D" id="3.30.1490.480">
    <property type="entry name" value="Endolytic murein transglycosylase"/>
    <property type="match status" value="1"/>
</dbReference>
<dbReference type="Proteomes" id="UP000603352">
    <property type="component" value="Unassembled WGS sequence"/>
</dbReference>
<comment type="caution">
    <text evidence="8">The sequence shown here is derived from an EMBL/GenBank/DDBJ whole genome shotgun (WGS) entry which is preliminary data.</text>
</comment>
<dbReference type="Pfam" id="PF02618">
    <property type="entry name" value="YceG"/>
    <property type="match status" value="1"/>
</dbReference>
<gene>
    <name evidence="7" type="primary">mltG</name>
    <name evidence="8" type="ORF">GCM10011505_34570</name>
</gene>
<dbReference type="GO" id="GO:0016829">
    <property type="term" value="F:lyase activity"/>
    <property type="evidence" value="ECO:0007669"/>
    <property type="project" value="UniProtKB-KW"/>
</dbReference>
<dbReference type="PANTHER" id="PTHR30518:SF2">
    <property type="entry name" value="ENDOLYTIC MUREIN TRANSGLYCOSYLASE"/>
    <property type="match status" value="1"/>
</dbReference>
<evidence type="ECO:0000313" key="9">
    <source>
        <dbReference type="Proteomes" id="UP000603352"/>
    </source>
</evidence>
<comment type="catalytic activity">
    <reaction evidence="7">
        <text>a peptidoglycan chain = a peptidoglycan chain with N-acetyl-1,6-anhydromuramyl-[peptide] at the reducing end + a peptidoglycan chain with N-acetylglucosamine at the non-reducing end.</text>
        <dbReference type="EC" id="4.2.2.29"/>
    </reaction>
</comment>
<dbReference type="NCBIfam" id="TIGR00247">
    <property type="entry name" value="endolytic transglycosylase MltG"/>
    <property type="match status" value="1"/>
</dbReference>
<keyword evidence="2 7" id="KW-0812">Transmembrane</keyword>
<dbReference type="EC" id="4.2.2.29" evidence="7"/>
<evidence type="ECO:0000256" key="3">
    <source>
        <dbReference type="ARBA" id="ARBA00022989"/>
    </source>
</evidence>
<comment type="function">
    <text evidence="7">Functions as a peptidoglycan terminase that cleaves nascent peptidoglycan strands endolytically to terminate their elongation.</text>
</comment>
<dbReference type="PANTHER" id="PTHR30518">
    <property type="entry name" value="ENDOLYTIC MUREIN TRANSGLYCOSYLASE"/>
    <property type="match status" value="1"/>
</dbReference>
<evidence type="ECO:0000256" key="5">
    <source>
        <dbReference type="ARBA" id="ARBA00023239"/>
    </source>
</evidence>
<protein>
    <recommendedName>
        <fullName evidence="7">Endolytic murein transglycosylase</fullName>
        <ecNumber evidence="7">4.2.2.29</ecNumber>
    </recommendedName>
    <alternativeName>
        <fullName evidence="7">Peptidoglycan lytic transglycosylase</fullName>
    </alternativeName>
    <alternativeName>
        <fullName evidence="7">Peptidoglycan polymerization terminase</fullName>
    </alternativeName>
</protein>
<dbReference type="Gene3D" id="3.30.160.60">
    <property type="entry name" value="Classic Zinc Finger"/>
    <property type="match status" value="1"/>
</dbReference>
<keyword evidence="9" id="KW-1185">Reference proteome</keyword>
<keyword evidence="5 7" id="KW-0456">Lyase</keyword>
<keyword evidence="7" id="KW-0997">Cell inner membrane</keyword>
<reference evidence="9" key="1">
    <citation type="journal article" date="2019" name="Int. J. Syst. Evol. Microbiol.">
        <title>The Global Catalogue of Microorganisms (GCM) 10K type strain sequencing project: providing services to taxonomists for standard genome sequencing and annotation.</title>
        <authorList>
            <consortium name="The Broad Institute Genomics Platform"/>
            <consortium name="The Broad Institute Genome Sequencing Center for Infectious Disease"/>
            <person name="Wu L."/>
            <person name="Ma J."/>
        </authorList>
    </citation>
    <scope>NUCLEOTIDE SEQUENCE [LARGE SCALE GENOMIC DNA]</scope>
    <source>
        <strain evidence="9">CGMCC 1.10188</strain>
    </source>
</reference>
<evidence type="ECO:0000313" key="8">
    <source>
        <dbReference type="EMBL" id="GGB50592.1"/>
    </source>
</evidence>
<feature type="transmembrane region" description="Helical" evidence="7">
    <location>
        <begin position="7"/>
        <end position="28"/>
    </location>
</feature>
<evidence type="ECO:0000256" key="4">
    <source>
        <dbReference type="ARBA" id="ARBA00023136"/>
    </source>
</evidence>
<evidence type="ECO:0000256" key="7">
    <source>
        <dbReference type="HAMAP-Rule" id="MF_02065"/>
    </source>
</evidence>
<keyword evidence="4 7" id="KW-0472">Membrane</keyword>
<name>A0ABQ1IT41_9PROT</name>
<accession>A0ABQ1IT41</accession>
<dbReference type="HAMAP" id="MF_02065">
    <property type="entry name" value="MltG"/>
    <property type="match status" value="1"/>
</dbReference>
<dbReference type="InterPro" id="IPR003770">
    <property type="entry name" value="MLTG-like"/>
</dbReference>
<dbReference type="EMBL" id="BMDZ01000045">
    <property type="protein sequence ID" value="GGB50592.1"/>
    <property type="molecule type" value="Genomic_DNA"/>
</dbReference>
<organism evidence="8 9">
    <name type="scientific">Tistrella bauzanensis</name>
    <dbReference type="NCBI Taxonomy" id="657419"/>
    <lineage>
        <taxon>Bacteria</taxon>
        <taxon>Pseudomonadati</taxon>
        <taxon>Pseudomonadota</taxon>
        <taxon>Alphaproteobacteria</taxon>
        <taxon>Geminicoccales</taxon>
        <taxon>Geminicoccaceae</taxon>
        <taxon>Tistrella</taxon>
    </lineage>
</organism>
<comment type="subcellular location">
    <subcellularLocation>
        <location evidence="7">Cell inner membrane</location>
        <topology evidence="7">Single-pass membrane protein</topology>
    </subcellularLocation>
</comment>
<proteinExistence type="inferred from homology"/>
<evidence type="ECO:0000256" key="2">
    <source>
        <dbReference type="ARBA" id="ARBA00022692"/>
    </source>
</evidence>
<keyword evidence="1 7" id="KW-1003">Cell membrane</keyword>
<evidence type="ECO:0000256" key="1">
    <source>
        <dbReference type="ARBA" id="ARBA00022475"/>
    </source>
</evidence>
<comment type="similarity">
    <text evidence="7">Belongs to the transglycosylase MltG family.</text>
</comment>
<evidence type="ECO:0000256" key="6">
    <source>
        <dbReference type="ARBA" id="ARBA00023316"/>
    </source>
</evidence>
<keyword evidence="6 7" id="KW-0961">Cell wall biogenesis/degradation</keyword>
<feature type="site" description="Important for catalytic activity" evidence="7">
    <location>
        <position position="208"/>
    </location>
</feature>
<dbReference type="RefSeq" id="WP_188580119.1">
    <property type="nucleotide sequence ID" value="NZ_BMDZ01000045.1"/>
</dbReference>
<dbReference type="CDD" id="cd08010">
    <property type="entry name" value="MltG_like"/>
    <property type="match status" value="1"/>
</dbReference>
<sequence>MRILKYIAIALVSVMTLVVAGAGALVWWGSVWLETPAALTETRTVMLPRGTGVIGIARRLADAGVIDQPLAFRAAVTLMDVQARLKAGEYRIEPGQSPSDIIDMLVEGRVVLHRLTVAEGVTLRSVWTMVDEDDRLSGEMPPLDTLAEGGLMPETYTFTRGDSRAGVIERMKTAMDQALDEAWAARRPDLPLSSPEEMLILASVVERETGVADERPLVAGVFINRLKRGMRLQSDPTVIYGLSDGTGRIARGITRSDLGTAHDWNTYEIDGLPATPIALPGRASLMAVAQPAETDALYFVADGTGGHVFATTLAEHNRNVAKWRRIERERRTAAKAAAAGSQQD</sequence>
<keyword evidence="3 7" id="KW-1133">Transmembrane helix</keyword>